<organism evidence="2 3">
    <name type="scientific">Necator americanus</name>
    <name type="common">Human hookworm</name>
    <dbReference type="NCBI Taxonomy" id="51031"/>
    <lineage>
        <taxon>Eukaryota</taxon>
        <taxon>Metazoa</taxon>
        <taxon>Ecdysozoa</taxon>
        <taxon>Nematoda</taxon>
        <taxon>Chromadorea</taxon>
        <taxon>Rhabditida</taxon>
        <taxon>Rhabditina</taxon>
        <taxon>Rhabditomorpha</taxon>
        <taxon>Strongyloidea</taxon>
        <taxon>Ancylostomatidae</taxon>
        <taxon>Bunostominae</taxon>
        <taxon>Necator</taxon>
    </lineage>
</organism>
<evidence type="ECO:0000313" key="3">
    <source>
        <dbReference type="Proteomes" id="UP001303046"/>
    </source>
</evidence>
<evidence type="ECO:0000256" key="1">
    <source>
        <dbReference type="SAM" id="MobiDB-lite"/>
    </source>
</evidence>
<feature type="compositionally biased region" description="Basic residues" evidence="1">
    <location>
        <begin position="578"/>
        <end position="599"/>
    </location>
</feature>
<dbReference type="Proteomes" id="UP001303046">
    <property type="component" value="Unassembled WGS sequence"/>
</dbReference>
<feature type="region of interest" description="Disordered" evidence="1">
    <location>
        <begin position="456"/>
        <end position="490"/>
    </location>
</feature>
<feature type="region of interest" description="Disordered" evidence="1">
    <location>
        <begin position="513"/>
        <end position="626"/>
    </location>
</feature>
<comment type="caution">
    <text evidence="2">The sequence shown here is derived from an EMBL/GenBank/DDBJ whole genome shotgun (WGS) entry which is preliminary data.</text>
</comment>
<evidence type="ECO:0000313" key="2">
    <source>
        <dbReference type="EMBL" id="KAK6755180.1"/>
    </source>
</evidence>
<feature type="compositionally biased region" description="Polar residues" evidence="1">
    <location>
        <begin position="543"/>
        <end position="569"/>
    </location>
</feature>
<gene>
    <name evidence="2" type="primary">Necator_chrV.g18679</name>
    <name evidence="2" type="ORF">RB195_013888</name>
</gene>
<reference evidence="2 3" key="1">
    <citation type="submission" date="2023-08" db="EMBL/GenBank/DDBJ databases">
        <title>A Necator americanus chromosomal reference genome.</title>
        <authorList>
            <person name="Ilik V."/>
            <person name="Petrzelkova K.J."/>
            <person name="Pardy F."/>
            <person name="Fuh T."/>
            <person name="Niatou-Singa F.S."/>
            <person name="Gouil Q."/>
            <person name="Baker L."/>
            <person name="Ritchie M.E."/>
            <person name="Jex A.R."/>
            <person name="Gazzola D."/>
            <person name="Li H."/>
            <person name="Toshio Fujiwara R."/>
            <person name="Zhan B."/>
            <person name="Aroian R.V."/>
            <person name="Pafco B."/>
            <person name="Schwarz E.M."/>
        </authorList>
    </citation>
    <scope>NUCLEOTIDE SEQUENCE [LARGE SCALE GENOMIC DNA]</scope>
    <source>
        <strain evidence="2 3">Aroian</strain>
        <tissue evidence="2">Whole animal</tissue>
    </source>
</reference>
<proteinExistence type="predicted"/>
<feature type="region of interest" description="Disordered" evidence="1">
    <location>
        <begin position="336"/>
        <end position="386"/>
    </location>
</feature>
<feature type="compositionally biased region" description="Basic residues" evidence="1">
    <location>
        <begin position="609"/>
        <end position="618"/>
    </location>
</feature>
<dbReference type="EMBL" id="JAVFWL010000005">
    <property type="protein sequence ID" value="KAK6755180.1"/>
    <property type="molecule type" value="Genomic_DNA"/>
</dbReference>
<feature type="compositionally biased region" description="Polar residues" evidence="1">
    <location>
        <begin position="194"/>
        <end position="215"/>
    </location>
</feature>
<feature type="region of interest" description="Disordered" evidence="1">
    <location>
        <begin position="277"/>
        <end position="321"/>
    </location>
</feature>
<feature type="compositionally biased region" description="Basic and acidic residues" evidence="1">
    <location>
        <begin position="456"/>
        <end position="469"/>
    </location>
</feature>
<sequence>MPTRGGRRSWGRSSCGFQGNFSAREALRRRRMNDETDDLIKFSSGPKLSYELVEEPNRPVSSDKAVTSEKNADPSLNKNGSFGGPTETKPSQGGVLENQASPPPPTGTKSTSEAPETQDGVLKIQPSAPPPTGTRNTREVPETQDGVLKIHPSAPPPTGTRNTREVPETQDGVLKIHPSAPPPTGTRNTREVPETQTGVLVNQASLPPPTGTKNTRVAPETGVVKIPSSVPPPKEKRNTRNVPKVDIVNVIASAMPLAETNNKKEVPKVNVVKVQTSAKPVPEARNAKPPGKDLPTTEEKLHHVDKKLPKTKQTVVAQPKKKIPVPLQKRLSDPIVTPVSDEFPTEDLEGQWVPPKEIVVEEKPKLASKAKGGAKEEKPTCVGPSGVVKKELTPLEQKVATTTNVASKGVAVKKSISDPIVTPVSDEFPTEDSKEWIAPKEVIAREQRFFVRRDNCLDGDQHKGDERIISDPLVSPCTDEYPTPTDADKEAMQKVDVKLTGDVKPTQLVSAPLENFKNGCPKVGGYFDPPTTTPTPDRDETTKSQLTRSDFQSVSEVGPSAAQQIQSKTRPTEASPAQKKKTSKKHRGKEHGRKDKKKKSMLEAFTKVLRPRTNKRAKSKDFPVTN</sequence>
<keyword evidence="3" id="KW-1185">Reference proteome</keyword>
<feature type="region of interest" description="Disordered" evidence="1">
    <location>
        <begin position="25"/>
        <end position="241"/>
    </location>
</feature>
<name>A0ABR1DXL9_NECAM</name>
<accession>A0ABR1DXL9</accession>
<feature type="compositionally biased region" description="Basic and acidic residues" evidence="1">
    <location>
        <begin position="295"/>
        <end position="308"/>
    </location>
</feature>
<protein>
    <submittedName>
        <fullName evidence="2">Uncharacterized protein</fullName>
    </submittedName>
</protein>